<dbReference type="Pfam" id="PF06679">
    <property type="entry name" value="DUF1180"/>
    <property type="match status" value="1"/>
</dbReference>
<keyword evidence="4" id="KW-0732">Signal</keyword>
<comment type="subcellular location">
    <subcellularLocation>
        <location evidence="1">Membrane</location>
        <topology evidence="1">Single-pass type I membrane protein</topology>
    </subcellularLocation>
</comment>
<name>A0A1B6DK16_9HEMI</name>
<dbReference type="GO" id="GO:0016020">
    <property type="term" value="C:membrane"/>
    <property type="evidence" value="ECO:0007669"/>
    <property type="project" value="UniProtKB-SubCell"/>
</dbReference>
<keyword evidence="3 9" id="KW-0812">Transmembrane</keyword>
<sequence>MEIKSSISSFVPDKSNSSNSAEDATTYYPFIPWPSKLNTAITGFYIFAGLSALIIFYFVIKALRLRRRRSKVRRYGILTSHEDVELSPLENGDDDDEDSTVFDISEYPQTL</sequence>
<feature type="region of interest" description="Disordered" evidence="8">
    <location>
        <begin position="86"/>
        <end position="111"/>
    </location>
</feature>
<dbReference type="InterPro" id="IPR009565">
    <property type="entry name" value="FAM174-like"/>
</dbReference>
<feature type="compositionally biased region" description="Acidic residues" evidence="8">
    <location>
        <begin position="91"/>
        <end position="100"/>
    </location>
</feature>
<organism evidence="10">
    <name type="scientific">Clastoptera arizonana</name>
    <name type="common">Arizona spittle bug</name>
    <dbReference type="NCBI Taxonomy" id="38151"/>
    <lineage>
        <taxon>Eukaryota</taxon>
        <taxon>Metazoa</taxon>
        <taxon>Ecdysozoa</taxon>
        <taxon>Arthropoda</taxon>
        <taxon>Hexapoda</taxon>
        <taxon>Insecta</taxon>
        <taxon>Pterygota</taxon>
        <taxon>Neoptera</taxon>
        <taxon>Paraneoptera</taxon>
        <taxon>Hemiptera</taxon>
        <taxon>Auchenorrhyncha</taxon>
        <taxon>Cercopoidea</taxon>
        <taxon>Clastopteridae</taxon>
        <taxon>Clastoptera</taxon>
    </lineage>
</organism>
<keyword evidence="6 9" id="KW-0472">Membrane</keyword>
<feature type="region of interest" description="Disordered" evidence="8">
    <location>
        <begin position="1"/>
        <end position="22"/>
    </location>
</feature>
<dbReference type="AlphaFoldDB" id="A0A1B6DK16"/>
<keyword evidence="5 9" id="KW-1133">Transmembrane helix</keyword>
<protein>
    <submittedName>
        <fullName evidence="10">Uncharacterized protein</fullName>
    </submittedName>
</protein>
<evidence type="ECO:0000256" key="5">
    <source>
        <dbReference type="ARBA" id="ARBA00022989"/>
    </source>
</evidence>
<evidence type="ECO:0000256" key="6">
    <source>
        <dbReference type="ARBA" id="ARBA00023136"/>
    </source>
</evidence>
<evidence type="ECO:0000256" key="3">
    <source>
        <dbReference type="ARBA" id="ARBA00022692"/>
    </source>
</evidence>
<dbReference type="PANTHER" id="PTHR28607">
    <property type="entry name" value="EXPRESSED PROTEIN"/>
    <property type="match status" value="1"/>
</dbReference>
<evidence type="ECO:0000256" key="1">
    <source>
        <dbReference type="ARBA" id="ARBA00004479"/>
    </source>
</evidence>
<evidence type="ECO:0000256" key="9">
    <source>
        <dbReference type="SAM" id="Phobius"/>
    </source>
</evidence>
<evidence type="ECO:0000313" key="10">
    <source>
        <dbReference type="EMBL" id="JAS25950.1"/>
    </source>
</evidence>
<gene>
    <name evidence="10" type="ORF">g.44810</name>
</gene>
<comment type="similarity">
    <text evidence="2">Belongs to the FAM174 family.</text>
</comment>
<evidence type="ECO:0000256" key="4">
    <source>
        <dbReference type="ARBA" id="ARBA00022729"/>
    </source>
</evidence>
<feature type="transmembrane region" description="Helical" evidence="9">
    <location>
        <begin position="40"/>
        <end position="60"/>
    </location>
</feature>
<dbReference type="EMBL" id="GEDC01011348">
    <property type="protein sequence ID" value="JAS25950.1"/>
    <property type="molecule type" value="Transcribed_RNA"/>
</dbReference>
<proteinExistence type="inferred from homology"/>
<keyword evidence="7" id="KW-0325">Glycoprotein</keyword>
<evidence type="ECO:0000256" key="7">
    <source>
        <dbReference type="ARBA" id="ARBA00023180"/>
    </source>
</evidence>
<dbReference type="PANTHER" id="PTHR28607:SF4">
    <property type="entry name" value="TRANSMEMBRANE PROTEIN"/>
    <property type="match status" value="1"/>
</dbReference>
<accession>A0A1B6DK16</accession>
<evidence type="ECO:0000256" key="2">
    <source>
        <dbReference type="ARBA" id="ARBA00006986"/>
    </source>
</evidence>
<evidence type="ECO:0000256" key="8">
    <source>
        <dbReference type="SAM" id="MobiDB-lite"/>
    </source>
</evidence>
<reference evidence="10" key="1">
    <citation type="submission" date="2015-12" db="EMBL/GenBank/DDBJ databases">
        <title>De novo transcriptome assembly of four potential Pierce s Disease insect vectors from Arizona vineyards.</title>
        <authorList>
            <person name="Tassone E.E."/>
        </authorList>
    </citation>
    <scope>NUCLEOTIDE SEQUENCE</scope>
</reference>